<organism evidence="2 3">
    <name type="scientific">Rhodococcus cercidiphylli</name>
    <dbReference type="NCBI Taxonomy" id="489916"/>
    <lineage>
        <taxon>Bacteria</taxon>
        <taxon>Bacillati</taxon>
        <taxon>Actinomycetota</taxon>
        <taxon>Actinomycetes</taxon>
        <taxon>Mycobacteriales</taxon>
        <taxon>Nocardiaceae</taxon>
        <taxon>Rhodococcus</taxon>
    </lineage>
</organism>
<keyword evidence="3" id="KW-1185">Reference proteome</keyword>
<feature type="compositionally biased region" description="Low complexity" evidence="1">
    <location>
        <begin position="273"/>
        <end position="288"/>
    </location>
</feature>
<evidence type="ECO:0000256" key="1">
    <source>
        <dbReference type="SAM" id="MobiDB-lite"/>
    </source>
</evidence>
<proteinExistence type="predicted"/>
<sequence length="288" mass="32519">MKTLQHLMTEYADLKKERDALIKEHSQYTPNQYLDMNANRVLQREHEERWRKFYTDKYEPQLQELREEGRDVAARIKAEGDRNRPKLDGDSPAALMRTEQAWRNTVLPLLDKGVPLREALRNADVDAVLGAERFAPGYFGAKNYNTDSGVAGMQAKFGDDRRMTLENVRADDGSSITRHILERFAEMDPANADSLTMAARADADLDSFNHYVVTHDRSGGGLDAALVRHYADQGTPEAREKAAQTAQERAATMGATHAWRSDLRCRYRRSRRTTSTPACSSPSTNASN</sequence>
<dbReference type="RefSeq" id="WP_317548239.1">
    <property type="nucleotide sequence ID" value="NZ_JAWLKE010000003.1"/>
</dbReference>
<comment type="caution">
    <text evidence="2">The sequence shown here is derived from an EMBL/GenBank/DDBJ whole genome shotgun (WGS) entry which is preliminary data.</text>
</comment>
<name>A0ABU4AX96_9NOCA</name>
<evidence type="ECO:0000313" key="3">
    <source>
        <dbReference type="Proteomes" id="UP001185899"/>
    </source>
</evidence>
<gene>
    <name evidence="2" type="ORF">R3P95_09925</name>
</gene>
<dbReference type="EMBL" id="JAWLKE010000003">
    <property type="protein sequence ID" value="MDV6230867.1"/>
    <property type="molecule type" value="Genomic_DNA"/>
</dbReference>
<dbReference type="Proteomes" id="UP001185899">
    <property type="component" value="Unassembled WGS sequence"/>
</dbReference>
<protein>
    <submittedName>
        <fullName evidence="2">Uncharacterized protein</fullName>
    </submittedName>
</protein>
<evidence type="ECO:0000313" key="2">
    <source>
        <dbReference type="EMBL" id="MDV6230867.1"/>
    </source>
</evidence>
<reference evidence="2 3" key="1">
    <citation type="submission" date="2023-10" db="EMBL/GenBank/DDBJ databases">
        <title>Development of a sustainable strategy for remediation of hydrocarbon-contaminated territories based on the waste exchange concept.</title>
        <authorList>
            <person name="Krivoruchko A."/>
        </authorList>
    </citation>
    <scope>NUCLEOTIDE SEQUENCE [LARGE SCALE GENOMIC DNA]</scope>
    <source>
        <strain evidence="2 3">IEGM 1322</strain>
    </source>
</reference>
<feature type="region of interest" description="Disordered" evidence="1">
    <location>
        <begin position="266"/>
        <end position="288"/>
    </location>
</feature>
<accession>A0ABU4AX96</accession>